<dbReference type="AlphaFoldDB" id="A0A1Z4LXA1"/>
<dbReference type="EMBL" id="AP018227">
    <property type="protein sequence ID" value="BAY85886.1"/>
    <property type="molecule type" value="Genomic_DNA"/>
</dbReference>
<dbReference type="InterPro" id="IPR011010">
    <property type="entry name" value="DNA_brk_join_enz"/>
</dbReference>
<dbReference type="InterPro" id="IPR002104">
    <property type="entry name" value="Integrase_catalytic"/>
</dbReference>
<dbReference type="Gene3D" id="1.10.443.10">
    <property type="entry name" value="Intergrase catalytic core"/>
    <property type="match status" value="1"/>
</dbReference>
<keyword evidence="2" id="KW-0175">Coiled coil</keyword>
<dbReference type="SUPFAM" id="SSF56349">
    <property type="entry name" value="DNA breaking-rejoining enzymes"/>
    <property type="match status" value="1"/>
</dbReference>
<dbReference type="GO" id="GO:0006310">
    <property type="term" value="P:DNA recombination"/>
    <property type="evidence" value="ECO:0007669"/>
    <property type="project" value="UniProtKB-KW"/>
</dbReference>
<sequence length="462" mass="53741">MKDIQGEVFNDFEAPTTTDGSFTGRQTVAKATQKHLQMKLEQEIVEVNQRLKTSKTKVTIHSRKGTIQLRATLPLKPMDVDLKGKHRKQYTISLGIPASFDGLKTAEEEAQELGKLIARQTFAWTDKYLGIKAYKKESISFREFYEQFESFYFSTRKRNLKSENTYQGVIRCYRRHFLQDIPINSENLVNCILTSKTPHTREHAIKLGYIIAKKFNLKIDFKILKLKIEKNERNIPSDKDITMGYFCFDLHLQKIKAVKPKSIKSNKIYKLIYGLIAVYGLRPREIMNQPDLNWFVSSENKNCTFKVHESNKTGYREVFPFVSEWVELFDIKNPENINLLKDYVDREITPSSLAGMVTNLSKFFSNIGLKFTPYDLRHACAIRAHLQGVPIKAASDNLGHSVDIHTKVYQRWFGLENRRKAFQQTAENNNEVDKLKDEVLCLNKRINQLETELARYKLKVMM</sequence>
<evidence type="ECO:0000259" key="3">
    <source>
        <dbReference type="PROSITE" id="PS51898"/>
    </source>
</evidence>
<name>A0A1Z4LXA1_9CYAN</name>
<evidence type="ECO:0000313" key="5">
    <source>
        <dbReference type="Proteomes" id="UP000218418"/>
    </source>
</evidence>
<evidence type="ECO:0000256" key="2">
    <source>
        <dbReference type="SAM" id="Coils"/>
    </source>
</evidence>
<feature type="domain" description="Tyr recombinase" evidence="3">
    <location>
        <begin position="236"/>
        <end position="422"/>
    </location>
</feature>
<keyword evidence="1" id="KW-0233">DNA recombination</keyword>
<protein>
    <submittedName>
        <fullName evidence="4">HupL element site-specific recombinase XisC</fullName>
    </submittedName>
</protein>
<dbReference type="InterPro" id="IPR013762">
    <property type="entry name" value="Integrase-like_cat_sf"/>
</dbReference>
<reference evidence="4 5" key="1">
    <citation type="submission" date="2017-06" db="EMBL/GenBank/DDBJ databases">
        <title>Genome sequencing of cyanobaciteial culture collection at National Institute for Environmental Studies (NIES).</title>
        <authorList>
            <person name="Hirose Y."/>
            <person name="Shimura Y."/>
            <person name="Fujisawa T."/>
            <person name="Nakamura Y."/>
            <person name="Kawachi M."/>
        </authorList>
    </citation>
    <scope>NUCLEOTIDE SEQUENCE [LARGE SCALE GENOMIC DNA]</scope>
    <source>
        <strain evidence="4 5">NIES-267</strain>
    </source>
</reference>
<gene>
    <name evidence="4" type="primary">xisC_3</name>
    <name evidence="4" type="ORF">NIES267_53920</name>
</gene>
<proteinExistence type="predicted"/>
<dbReference type="GO" id="GO:0015074">
    <property type="term" value="P:DNA integration"/>
    <property type="evidence" value="ECO:0007669"/>
    <property type="project" value="InterPro"/>
</dbReference>
<dbReference type="GO" id="GO:0003677">
    <property type="term" value="F:DNA binding"/>
    <property type="evidence" value="ECO:0007669"/>
    <property type="project" value="InterPro"/>
</dbReference>
<dbReference type="OrthoDB" id="421803at2"/>
<dbReference type="PROSITE" id="PS51898">
    <property type="entry name" value="TYR_RECOMBINASE"/>
    <property type="match status" value="1"/>
</dbReference>
<accession>A0A1Z4LXA1</accession>
<dbReference type="Proteomes" id="UP000218418">
    <property type="component" value="Chromosome"/>
</dbReference>
<evidence type="ECO:0000256" key="1">
    <source>
        <dbReference type="ARBA" id="ARBA00023172"/>
    </source>
</evidence>
<keyword evidence="5" id="KW-1185">Reference proteome</keyword>
<feature type="coiled-coil region" evidence="2">
    <location>
        <begin position="418"/>
        <end position="459"/>
    </location>
</feature>
<organism evidence="4 5">
    <name type="scientific">Calothrix parasitica NIES-267</name>
    <dbReference type="NCBI Taxonomy" id="1973488"/>
    <lineage>
        <taxon>Bacteria</taxon>
        <taxon>Bacillati</taxon>
        <taxon>Cyanobacteriota</taxon>
        <taxon>Cyanophyceae</taxon>
        <taxon>Nostocales</taxon>
        <taxon>Calotrichaceae</taxon>
        <taxon>Calothrix</taxon>
    </lineage>
</organism>
<dbReference type="CDD" id="cd00796">
    <property type="entry name" value="INT_Rci_Hp1_C"/>
    <property type="match status" value="1"/>
</dbReference>
<evidence type="ECO:0000313" key="4">
    <source>
        <dbReference type="EMBL" id="BAY85886.1"/>
    </source>
</evidence>